<dbReference type="PROSITE" id="PS51192">
    <property type="entry name" value="HELICASE_ATP_BIND_1"/>
    <property type="match status" value="1"/>
</dbReference>
<keyword evidence="5" id="KW-0862">Zinc</keyword>
<dbReference type="InterPro" id="IPR001650">
    <property type="entry name" value="Helicase_C-like"/>
</dbReference>
<dbReference type="InterPro" id="IPR014001">
    <property type="entry name" value="Helicase_ATP-bd"/>
</dbReference>
<dbReference type="Gene3D" id="3.40.50.300">
    <property type="entry name" value="P-loop containing nucleotide triphosphate hydrolases"/>
    <property type="match status" value="1"/>
</dbReference>
<dbReference type="PROSITE" id="PS51194">
    <property type="entry name" value="HELICASE_CTER"/>
    <property type="match status" value="1"/>
</dbReference>
<feature type="region of interest" description="Disordered" evidence="8">
    <location>
        <begin position="736"/>
        <end position="759"/>
    </location>
</feature>
<dbReference type="PANTHER" id="PTHR45865:SF1">
    <property type="entry name" value="E3 UBIQUITIN-PROTEIN LIGASE SHPRH"/>
    <property type="match status" value="1"/>
</dbReference>
<protein>
    <submittedName>
        <fullName evidence="12">Uncharacterized protein</fullName>
    </submittedName>
</protein>
<evidence type="ECO:0000259" key="10">
    <source>
        <dbReference type="PROSITE" id="PS51192"/>
    </source>
</evidence>
<evidence type="ECO:0000259" key="11">
    <source>
        <dbReference type="PROSITE" id="PS51194"/>
    </source>
</evidence>
<dbReference type="Gene3D" id="3.30.40.10">
    <property type="entry name" value="Zinc/RING finger domain, C3HC4 (zinc finger)"/>
    <property type="match status" value="1"/>
</dbReference>
<feature type="domain" description="Helicase C-terminal" evidence="11">
    <location>
        <begin position="1255"/>
        <end position="1415"/>
    </location>
</feature>
<evidence type="ECO:0000256" key="5">
    <source>
        <dbReference type="ARBA" id="ARBA00022833"/>
    </source>
</evidence>
<dbReference type="Pfam" id="PF00176">
    <property type="entry name" value="SNF2-rel_dom"/>
    <property type="match status" value="1"/>
</dbReference>
<dbReference type="InterPro" id="IPR013083">
    <property type="entry name" value="Znf_RING/FYVE/PHD"/>
</dbReference>
<dbReference type="Pfam" id="PF13923">
    <property type="entry name" value="zf-C3HC4_2"/>
    <property type="match status" value="1"/>
</dbReference>
<feature type="compositionally biased region" description="Acidic residues" evidence="8">
    <location>
        <begin position="746"/>
        <end position="755"/>
    </location>
</feature>
<dbReference type="Gene3D" id="3.40.50.10810">
    <property type="entry name" value="Tandem AAA-ATPase domain"/>
    <property type="match status" value="1"/>
</dbReference>
<keyword evidence="2" id="KW-0547">Nucleotide-binding</keyword>
<dbReference type="SUPFAM" id="SSF52540">
    <property type="entry name" value="P-loop containing nucleoside triphosphate hydrolases"/>
    <property type="match status" value="2"/>
</dbReference>
<keyword evidence="4" id="KW-0378">Hydrolase</keyword>
<dbReference type="InterPro" id="IPR052583">
    <property type="entry name" value="ATP-helicase/E3_Ub-Ligase"/>
</dbReference>
<feature type="domain" description="RING-type" evidence="9">
    <location>
        <begin position="1144"/>
        <end position="1182"/>
    </location>
</feature>
<dbReference type="EMBL" id="JAXOVC010000006">
    <property type="protein sequence ID" value="KAK4500470.1"/>
    <property type="molecule type" value="Genomic_DNA"/>
</dbReference>
<feature type="domain" description="Helicase ATP-binding" evidence="10">
    <location>
        <begin position="330"/>
        <end position="535"/>
    </location>
</feature>
<dbReference type="InterPro" id="IPR049730">
    <property type="entry name" value="SNF2/RAD54-like_C"/>
</dbReference>
<gene>
    <name evidence="12" type="ORF">PRZ48_008659</name>
</gene>
<dbReference type="SUPFAM" id="SSF57850">
    <property type="entry name" value="RING/U-box"/>
    <property type="match status" value="1"/>
</dbReference>
<dbReference type="SMART" id="SM00487">
    <property type="entry name" value="DEXDc"/>
    <property type="match status" value="1"/>
</dbReference>
<evidence type="ECO:0000256" key="4">
    <source>
        <dbReference type="ARBA" id="ARBA00022801"/>
    </source>
</evidence>
<dbReference type="InterPro" id="IPR038718">
    <property type="entry name" value="SNF2-like_sf"/>
</dbReference>
<dbReference type="Pfam" id="PF26021">
    <property type="entry name" value="Ferritin_C144_05"/>
    <property type="match status" value="1"/>
</dbReference>
<dbReference type="InterPro" id="IPR027417">
    <property type="entry name" value="P-loop_NTPase"/>
</dbReference>
<name>A0ABR0EGR1_ZASCE</name>
<dbReference type="PROSITE" id="PS00518">
    <property type="entry name" value="ZF_RING_1"/>
    <property type="match status" value="1"/>
</dbReference>
<dbReference type="CDD" id="cd18793">
    <property type="entry name" value="SF2_C_SNF"/>
    <property type="match status" value="1"/>
</dbReference>
<reference evidence="12 13" key="1">
    <citation type="journal article" date="2023" name="G3 (Bethesda)">
        <title>A chromosome-level genome assembly of Zasmidium syzygii isolated from banana leaves.</title>
        <authorList>
            <person name="van Westerhoven A.C."/>
            <person name="Mehrabi R."/>
            <person name="Talebi R."/>
            <person name="Steentjes M.B.F."/>
            <person name="Corcolon B."/>
            <person name="Chong P.A."/>
            <person name="Kema G.H.J."/>
            <person name="Seidl M.F."/>
        </authorList>
    </citation>
    <scope>NUCLEOTIDE SEQUENCE [LARGE SCALE GENOMIC DNA]</scope>
    <source>
        <strain evidence="12 13">P124</strain>
    </source>
</reference>
<dbReference type="Proteomes" id="UP001305779">
    <property type="component" value="Unassembled WGS sequence"/>
</dbReference>
<evidence type="ECO:0000256" key="6">
    <source>
        <dbReference type="ARBA" id="ARBA00022840"/>
    </source>
</evidence>
<dbReference type="InterPro" id="IPR017907">
    <property type="entry name" value="Znf_RING_CS"/>
</dbReference>
<dbReference type="InterPro" id="IPR000330">
    <property type="entry name" value="SNF2_N"/>
</dbReference>
<dbReference type="CDD" id="cd18070">
    <property type="entry name" value="DEXQc_SHPRH"/>
    <property type="match status" value="1"/>
</dbReference>
<dbReference type="InterPro" id="IPR059033">
    <property type="entry name" value="C144_05_dom"/>
</dbReference>
<organism evidence="12 13">
    <name type="scientific">Zasmidium cellare</name>
    <name type="common">Wine cellar mold</name>
    <name type="synonym">Racodium cellare</name>
    <dbReference type="NCBI Taxonomy" id="395010"/>
    <lineage>
        <taxon>Eukaryota</taxon>
        <taxon>Fungi</taxon>
        <taxon>Dikarya</taxon>
        <taxon>Ascomycota</taxon>
        <taxon>Pezizomycotina</taxon>
        <taxon>Dothideomycetes</taxon>
        <taxon>Dothideomycetidae</taxon>
        <taxon>Mycosphaerellales</taxon>
        <taxon>Mycosphaerellaceae</taxon>
        <taxon>Zasmidium</taxon>
    </lineage>
</organism>
<keyword evidence="3 7" id="KW-0863">Zinc-finger</keyword>
<dbReference type="PROSITE" id="PS50089">
    <property type="entry name" value="ZF_RING_2"/>
    <property type="match status" value="1"/>
</dbReference>
<keyword evidence="6" id="KW-0067">ATP-binding</keyword>
<comment type="caution">
    <text evidence="12">The sequence shown here is derived from an EMBL/GenBank/DDBJ whole genome shotgun (WGS) entry which is preliminary data.</text>
</comment>
<evidence type="ECO:0000256" key="8">
    <source>
        <dbReference type="SAM" id="MobiDB-lite"/>
    </source>
</evidence>
<dbReference type="SMART" id="SM00490">
    <property type="entry name" value="HELICc"/>
    <property type="match status" value="1"/>
</dbReference>
<sequence length="1488" mass="167207">MAPRKAHAFATVLSAQVRSSDEKSILVEAGGVTPMRWFLEHGQPDAEGPPKKRRRLQDNVEVDQTQNDQPQDEEIPLFEASIDFHFPETLHAKTPSKRALEDDVDFDKATTLPVVVYGVESDVTGTRLRLALHKPNGPVLALESQEISDDVLELLRSIALPGQLKAAVANKRVKESPASLISCSLTRSVGELYTVFRLQASTRWRSGFSAFVAGAPVGAAKIYPDYDLLLQAFPDHVRDSVDLSQPWTPQDFYENVHAPSRDLDVEGKYDRVLESELYPFQKRAISWMLGREGAERWAHQSPRFYEKVQDADGRECFVNHLQGIVAREQPTDEAQVSGGLLAEEMGLGKTVEIMALLSLHQRSHPLPDEILDIDSGTTVKPSRATLIITPPTILQQWKSELNRHAPKLKVYHYKGIPKPDKKGYSESALIQDLATTYDVVLTTYTVLGAEIHFAEDPPDRNMRHAPKFERKKSPLIQLQWWRICLDEAQMVDTGVTAAARVACRIPRVHSWAVSGTPLRNNIEDLHGLLIFLRFKPLSLSSKLWGHLVTNHKHLFKGIFGSIALRHTKALIRDELRLPPQKRVVISCPFSVVEQQNYATLFNQMCDEVGLNTDGSPRHGDWEPTQQAERMRSWLVRLRQTCLHPQVGVKNRRALGHRVGPLRTVAEVLAQMIEQNETDLRTREREALTASLKRAHIVGNNGEDHHRSEKALKIYEEAMTSTERMVKEAREQLATAKALASEKGEADVDTDDEDSASESTPLLGRLRNALRVALNLHHVSLFFAATAFHQIKSNEALTEEGSDEYKKLEAKEVDLYERAKILRKEIMKDTARKAEGLMRQVKDVGDGTTATDIPKLKDLKSLGGIESRKIVERADELFDEVRKQVLTIKKWRGDMIKFLVKPLVDEEEDGIEITGDEYEDSTKQQDELYVYFDAMKSVYADLNTFVTGEAAPLVDHEVKMLVRGAEWYLDPNVAEENKPQGVHAPELLMKLLSPRVRDAYRKRRTQLGSVRSLIQEARTLESAMEWSNSGSRAAAELAIVRQHLDALQAVFQGHTKALTGLEKEIDLFRVTQNQRVEFYRQLQELSDDVAPYKEEHDPQLDHVALALALDEEEHANKLVAQLRTKHRFLLHVRDENGADTESKVCIICRDNFERGVLTVCGHQFCKDCITHWFAQSKMCPVCKRILTSNDVHDIAFKPQELRAQEEAQSSDTSPSRTSTSADQSSQMAIYSDVDPKLMDEIKSIDLPKSFGSKIDTLGRHLHWIREHDPGAKSIVFSQYREFLDVLGSALRDFKIGYARLGRAGAAEKFRNDPSLDCLLLDAKTDSSGLTLVNATHVFICEPLIQTAVELQAIARVHRIGQTRPTTVWMYLTNETVEESIYEISVARRLSHVQSRQQKQGKGKSRASTPAPLENALDAANSEELQSAPLTKLLVAGKAEGELVGNDDLWQCLFGKAQTATASPAIAREVGRHLRAEAAEQRRVGEASAA</sequence>
<evidence type="ECO:0000256" key="2">
    <source>
        <dbReference type="ARBA" id="ARBA00022741"/>
    </source>
</evidence>
<keyword evidence="13" id="KW-1185">Reference proteome</keyword>
<dbReference type="Pfam" id="PF00271">
    <property type="entry name" value="Helicase_C"/>
    <property type="match status" value="1"/>
</dbReference>
<feature type="region of interest" description="Disordered" evidence="8">
    <location>
        <begin position="1202"/>
        <end position="1226"/>
    </location>
</feature>
<keyword evidence="1" id="KW-0479">Metal-binding</keyword>
<feature type="compositionally biased region" description="Low complexity" evidence="8">
    <location>
        <begin position="1208"/>
        <end position="1219"/>
    </location>
</feature>
<evidence type="ECO:0000256" key="3">
    <source>
        <dbReference type="ARBA" id="ARBA00022771"/>
    </source>
</evidence>
<evidence type="ECO:0000256" key="1">
    <source>
        <dbReference type="ARBA" id="ARBA00022723"/>
    </source>
</evidence>
<evidence type="ECO:0000313" key="13">
    <source>
        <dbReference type="Proteomes" id="UP001305779"/>
    </source>
</evidence>
<dbReference type="PANTHER" id="PTHR45865">
    <property type="entry name" value="E3 UBIQUITIN-PROTEIN LIGASE SHPRH FAMILY MEMBER"/>
    <property type="match status" value="1"/>
</dbReference>
<dbReference type="SMART" id="SM00184">
    <property type="entry name" value="RING"/>
    <property type="match status" value="1"/>
</dbReference>
<accession>A0ABR0EGR1</accession>
<dbReference type="InterPro" id="IPR001841">
    <property type="entry name" value="Znf_RING"/>
</dbReference>
<evidence type="ECO:0000313" key="12">
    <source>
        <dbReference type="EMBL" id="KAK4500470.1"/>
    </source>
</evidence>
<evidence type="ECO:0000256" key="7">
    <source>
        <dbReference type="PROSITE-ProRule" id="PRU00175"/>
    </source>
</evidence>
<evidence type="ECO:0000259" key="9">
    <source>
        <dbReference type="PROSITE" id="PS50089"/>
    </source>
</evidence>
<proteinExistence type="predicted"/>